<dbReference type="EMBL" id="JARYMX010000007">
    <property type="protein sequence ID" value="KAJ9541809.1"/>
    <property type="molecule type" value="Genomic_DNA"/>
</dbReference>
<dbReference type="PANTHER" id="PTHR36772">
    <property type="entry name" value="SERINE/THREONINE-KINASE"/>
    <property type="match status" value="1"/>
</dbReference>
<accession>A0AA38SH02</accession>
<reference evidence="2" key="1">
    <citation type="submission" date="2023-03" db="EMBL/GenBank/DDBJ databases">
        <title>Chromosome-scale reference genome and RAD-based genetic map of yellow starthistle (Centaurea solstitialis) reveal putative structural variation and QTLs associated with invader traits.</title>
        <authorList>
            <person name="Reatini B."/>
            <person name="Cang F.A."/>
            <person name="Jiang Q."/>
            <person name="Mckibben M.T.W."/>
            <person name="Barker M.S."/>
            <person name="Rieseberg L.H."/>
            <person name="Dlugosch K.M."/>
        </authorList>
    </citation>
    <scope>NUCLEOTIDE SEQUENCE</scope>
    <source>
        <strain evidence="2">CAN-66</strain>
        <tissue evidence="2">Leaf</tissue>
    </source>
</reference>
<evidence type="ECO:0000313" key="2">
    <source>
        <dbReference type="EMBL" id="KAJ9541809.1"/>
    </source>
</evidence>
<keyword evidence="3" id="KW-1185">Reference proteome</keyword>
<organism evidence="2 3">
    <name type="scientific">Centaurea solstitialis</name>
    <name type="common">yellow star-thistle</name>
    <dbReference type="NCBI Taxonomy" id="347529"/>
    <lineage>
        <taxon>Eukaryota</taxon>
        <taxon>Viridiplantae</taxon>
        <taxon>Streptophyta</taxon>
        <taxon>Embryophyta</taxon>
        <taxon>Tracheophyta</taxon>
        <taxon>Spermatophyta</taxon>
        <taxon>Magnoliopsida</taxon>
        <taxon>eudicotyledons</taxon>
        <taxon>Gunneridae</taxon>
        <taxon>Pentapetalae</taxon>
        <taxon>asterids</taxon>
        <taxon>campanulids</taxon>
        <taxon>Asterales</taxon>
        <taxon>Asteraceae</taxon>
        <taxon>Carduoideae</taxon>
        <taxon>Cardueae</taxon>
        <taxon>Centaureinae</taxon>
        <taxon>Centaurea</taxon>
    </lineage>
</organism>
<name>A0AA38SH02_9ASTR</name>
<protein>
    <submittedName>
        <fullName evidence="2">Uncharacterized protein</fullName>
    </submittedName>
</protein>
<feature type="compositionally biased region" description="Low complexity" evidence="1">
    <location>
        <begin position="153"/>
        <end position="173"/>
    </location>
</feature>
<evidence type="ECO:0000256" key="1">
    <source>
        <dbReference type="SAM" id="MobiDB-lite"/>
    </source>
</evidence>
<dbReference type="Proteomes" id="UP001172457">
    <property type="component" value="Chromosome 7"/>
</dbReference>
<evidence type="ECO:0000313" key="3">
    <source>
        <dbReference type="Proteomes" id="UP001172457"/>
    </source>
</evidence>
<feature type="region of interest" description="Disordered" evidence="1">
    <location>
        <begin position="150"/>
        <end position="180"/>
    </location>
</feature>
<dbReference type="AlphaFoldDB" id="A0AA38SH02"/>
<gene>
    <name evidence="2" type="ORF">OSB04_028315</name>
</gene>
<dbReference type="PANTHER" id="PTHR36772:SF1">
    <property type="entry name" value="SERINE_THREONINE-KINASE"/>
    <property type="match status" value="1"/>
</dbReference>
<proteinExistence type="predicted"/>
<sequence>MVLSINFTRRLYGQLVALGHWRYNQAQTRLATMLQVFTGPDINFMSSLIEYRNCYAQWDQFSHQLQATSLKQSSCFTGVSPCIRASLSWVLVWKMHLISSNSSVKGIQEKEKKKKDPKTNSATIRKPWYQRAMEIASLWKITYPTSIPPPNPTLRKTLSTSTKVSTTSNTTPNRQKLRKSTSLKVATSFTRVCLCVPISSYTEVFQADVPPRRSNTYPRSKPFPSCIQERPAPRMSVERRRIFRGKSLTDDALMRRFVVEEEAMMQVRRRNEMEVIRKRNAKRRRRLGPSPLSRMVLAEEDGF</sequence>
<comment type="caution">
    <text evidence="2">The sequence shown here is derived from an EMBL/GenBank/DDBJ whole genome shotgun (WGS) entry which is preliminary data.</text>
</comment>